<proteinExistence type="predicted"/>
<gene>
    <name evidence="1" type="ORF">GYMLUDRAFT_1005770</name>
</gene>
<keyword evidence="2" id="KW-1185">Reference proteome</keyword>
<dbReference type="OrthoDB" id="3065006at2759"/>
<dbReference type="EMBL" id="KN834784">
    <property type="protein sequence ID" value="KIK58517.1"/>
    <property type="molecule type" value="Genomic_DNA"/>
</dbReference>
<organism evidence="1 2">
    <name type="scientific">Collybiopsis luxurians FD-317 M1</name>
    <dbReference type="NCBI Taxonomy" id="944289"/>
    <lineage>
        <taxon>Eukaryota</taxon>
        <taxon>Fungi</taxon>
        <taxon>Dikarya</taxon>
        <taxon>Basidiomycota</taxon>
        <taxon>Agaricomycotina</taxon>
        <taxon>Agaricomycetes</taxon>
        <taxon>Agaricomycetidae</taxon>
        <taxon>Agaricales</taxon>
        <taxon>Marasmiineae</taxon>
        <taxon>Omphalotaceae</taxon>
        <taxon>Collybiopsis</taxon>
        <taxon>Collybiopsis luxurians</taxon>
    </lineage>
</organism>
<dbReference type="Proteomes" id="UP000053593">
    <property type="component" value="Unassembled WGS sequence"/>
</dbReference>
<dbReference type="AlphaFoldDB" id="A0A0D0CJJ1"/>
<name>A0A0D0CJJ1_9AGAR</name>
<reference evidence="1 2" key="1">
    <citation type="submission" date="2014-04" db="EMBL/GenBank/DDBJ databases">
        <title>Evolutionary Origins and Diversification of the Mycorrhizal Mutualists.</title>
        <authorList>
            <consortium name="DOE Joint Genome Institute"/>
            <consortium name="Mycorrhizal Genomics Consortium"/>
            <person name="Kohler A."/>
            <person name="Kuo A."/>
            <person name="Nagy L.G."/>
            <person name="Floudas D."/>
            <person name="Copeland A."/>
            <person name="Barry K.W."/>
            <person name="Cichocki N."/>
            <person name="Veneault-Fourrey C."/>
            <person name="LaButti K."/>
            <person name="Lindquist E.A."/>
            <person name="Lipzen A."/>
            <person name="Lundell T."/>
            <person name="Morin E."/>
            <person name="Murat C."/>
            <person name="Riley R."/>
            <person name="Ohm R."/>
            <person name="Sun H."/>
            <person name="Tunlid A."/>
            <person name="Henrissat B."/>
            <person name="Grigoriev I.V."/>
            <person name="Hibbett D.S."/>
            <person name="Martin F."/>
        </authorList>
    </citation>
    <scope>NUCLEOTIDE SEQUENCE [LARGE SCALE GENOMIC DNA]</scope>
    <source>
        <strain evidence="1 2">FD-317 M1</strain>
    </source>
</reference>
<protein>
    <submittedName>
        <fullName evidence="1">Uncharacterized protein</fullName>
    </submittedName>
</protein>
<evidence type="ECO:0000313" key="2">
    <source>
        <dbReference type="Proteomes" id="UP000053593"/>
    </source>
</evidence>
<evidence type="ECO:0000313" key="1">
    <source>
        <dbReference type="EMBL" id="KIK58517.1"/>
    </source>
</evidence>
<sequence length="203" mass="22462">MGALISHLEQADDIFLLALSPEGLQRKMNLFYQWYSNNFFIINAIKSAVLFHGPAPTCMPAFWFGSDPVAIVKSYKYVSTYLKTGDYRVFTSLMELHYEEKASKGRTTAHAVLHIESMIGSLPVHEGKILYMGCTDPHLIWCEVAIDTSPTGILPLHNIQLSFFCCLLGLPKTTITAAASLEQAICCSPFEGLCLPYDSSATV</sequence>
<dbReference type="HOGENOM" id="CLU_101859_0_0_1"/>
<accession>A0A0D0CJJ1</accession>